<feature type="region of interest" description="Disordered" evidence="1">
    <location>
        <begin position="401"/>
        <end position="450"/>
    </location>
</feature>
<feature type="region of interest" description="Disordered" evidence="1">
    <location>
        <begin position="286"/>
        <end position="352"/>
    </location>
</feature>
<reference evidence="2" key="1">
    <citation type="submission" date="2023-06" db="EMBL/GenBank/DDBJ databases">
        <title>Genome-scale phylogeny and comparative genomics of the fungal order Sordariales.</title>
        <authorList>
            <consortium name="Lawrence Berkeley National Laboratory"/>
            <person name="Hensen N."/>
            <person name="Bonometti L."/>
            <person name="Westerberg I."/>
            <person name="Brannstrom I.O."/>
            <person name="Guillou S."/>
            <person name="Cros-Aarteil S."/>
            <person name="Calhoun S."/>
            <person name="Haridas S."/>
            <person name="Kuo A."/>
            <person name="Mondo S."/>
            <person name="Pangilinan J."/>
            <person name="Riley R."/>
            <person name="Labutti K."/>
            <person name="Andreopoulos B."/>
            <person name="Lipzen A."/>
            <person name="Chen C."/>
            <person name="Yanf M."/>
            <person name="Daum C."/>
            <person name="Ng V."/>
            <person name="Clum A."/>
            <person name="Steindorff A."/>
            <person name="Ohm R."/>
            <person name="Martin F."/>
            <person name="Silar P."/>
            <person name="Natvig D."/>
            <person name="Lalanne C."/>
            <person name="Gautier V."/>
            <person name="Ament-Velasquez S.L."/>
            <person name="Kruys A."/>
            <person name="Hutchinson M.I."/>
            <person name="Powell A.J."/>
            <person name="Barry K."/>
            <person name="Miller A.N."/>
            <person name="Grigoriev I.V."/>
            <person name="Debuchy R."/>
            <person name="Gladieux P."/>
            <person name="Thoren M.H."/>
            <person name="Johannesson H."/>
        </authorList>
    </citation>
    <scope>NUCLEOTIDE SEQUENCE</scope>
    <source>
        <strain evidence="2">CBS 606.72</strain>
    </source>
</reference>
<dbReference type="AlphaFoldDB" id="A0AA39WQK1"/>
<dbReference type="InterPro" id="IPR006461">
    <property type="entry name" value="PLAC_motif_containing"/>
</dbReference>
<protein>
    <submittedName>
        <fullName evidence="2">PLAC8 family-domain-containing protein</fullName>
    </submittedName>
</protein>
<feature type="compositionally biased region" description="Basic and acidic residues" evidence="1">
    <location>
        <begin position="298"/>
        <end position="307"/>
    </location>
</feature>
<dbReference type="Proteomes" id="UP001175000">
    <property type="component" value="Unassembled WGS sequence"/>
</dbReference>
<comment type="caution">
    <text evidence="2">The sequence shown here is derived from an EMBL/GenBank/DDBJ whole genome shotgun (WGS) entry which is preliminary data.</text>
</comment>
<feature type="compositionally biased region" description="Basic and acidic residues" evidence="1">
    <location>
        <begin position="517"/>
        <end position="531"/>
    </location>
</feature>
<feature type="compositionally biased region" description="Basic residues" evidence="1">
    <location>
        <begin position="308"/>
        <end position="332"/>
    </location>
</feature>
<feature type="region of interest" description="Disordered" evidence="1">
    <location>
        <begin position="609"/>
        <end position="687"/>
    </location>
</feature>
<evidence type="ECO:0000313" key="3">
    <source>
        <dbReference type="Proteomes" id="UP001175000"/>
    </source>
</evidence>
<feature type="compositionally biased region" description="Basic and acidic residues" evidence="1">
    <location>
        <begin position="678"/>
        <end position="687"/>
    </location>
</feature>
<organism evidence="2 3">
    <name type="scientific">Immersiella caudata</name>
    <dbReference type="NCBI Taxonomy" id="314043"/>
    <lineage>
        <taxon>Eukaryota</taxon>
        <taxon>Fungi</taxon>
        <taxon>Dikarya</taxon>
        <taxon>Ascomycota</taxon>
        <taxon>Pezizomycotina</taxon>
        <taxon>Sordariomycetes</taxon>
        <taxon>Sordariomycetidae</taxon>
        <taxon>Sordariales</taxon>
        <taxon>Lasiosphaeriaceae</taxon>
        <taxon>Immersiella</taxon>
    </lineage>
</organism>
<feature type="compositionally biased region" description="Acidic residues" evidence="1">
    <location>
        <begin position="507"/>
        <end position="516"/>
    </location>
</feature>
<dbReference type="PANTHER" id="PTHR15907">
    <property type="entry name" value="DUF614 FAMILY PROTEIN-RELATED"/>
    <property type="match status" value="1"/>
</dbReference>
<feature type="compositionally biased region" description="Basic and acidic residues" evidence="1">
    <location>
        <begin position="333"/>
        <end position="343"/>
    </location>
</feature>
<evidence type="ECO:0000313" key="2">
    <source>
        <dbReference type="EMBL" id="KAK0619766.1"/>
    </source>
</evidence>
<dbReference type="Pfam" id="PF04749">
    <property type="entry name" value="PLAC8"/>
    <property type="match status" value="1"/>
</dbReference>
<feature type="compositionally biased region" description="Polar residues" evidence="1">
    <location>
        <begin position="420"/>
        <end position="431"/>
    </location>
</feature>
<dbReference type="NCBIfam" id="TIGR01571">
    <property type="entry name" value="A_thal_Cys_rich"/>
    <property type="match status" value="1"/>
</dbReference>
<keyword evidence="3" id="KW-1185">Reference proteome</keyword>
<feature type="compositionally biased region" description="Basic and acidic residues" evidence="1">
    <location>
        <begin position="561"/>
        <end position="572"/>
    </location>
</feature>
<gene>
    <name evidence="2" type="ORF">B0T14DRAFT_566585</name>
</gene>
<accession>A0AA39WQK1</accession>
<feature type="region of interest" description="Disordered" evidence="1">
    <location>
        <begin position="507"/>
        <end position="532"/>
    </location>
</feature>
<proteinExistence type="predicted"/>
<feature type="compositionally biased region" description="Polar residues" evidence="1">
    <location>
        <begin position="632"/>
        <end position="654"/>
    </location>
</feature>
<feature type="region of interest" description="Disordered" evidence="1">
    <location>
        <begin position="544"/>
        <end position="591"/>
    </location>
</feature>
<evidence type="ECO:0000256" key="1">
    <source>
        <dbReference type="SAM" id="MobiDB-lite"/>
    </source>
</evidence>
<sequence>MSNSRQADWKTSLCDPGDDGDCPRSCFIGCDQFGRTRHRLVQLDQQQDPLDLSKYKGCNASCWDYFFLCIAGLYIGSGIYTGKQTKRIRKTYNIKGNYCDDVAKGIFCQPCSLIRNDLEIRRRERVDTNIELAAGLRAPMPFGEENYRPIFVMPNTEGYRREPYMTAVNLPIHQVRGSHYHPRGEDPHAEPLYPTEEEIREHERRWKELAPLPEIPHVASPLENIERRSQLLTPISEQDSLEDPRLQQLRENVPKFPQVRNWLRSMSPSAEDQPTVERTILVAGLGNPPSIVSPQGKKCPEACPKPEKKLKKPLKQSRNPKVKTPKLSSKKKTQPDDSPKRAPETLVTPNIMEIEAPVTAGPVAGPVEVRQTPEHNLSADVLVTSPTESQRQHSLQADVFVASPPGSQHPHSLKDDAIVSSASGSQRQHSLQADPRVLTADPSPAPEHDLDADELVQVLPFTGREHSLGADRKISAGEASVRQHSLGVDRRVSVGEPYVRQHSIDSDEVISVEEEQELPRSEAESQGHDIQQDPEVTIDLVAAQSHDIDSDTRVPTPKLLQRREHSLSRDIRVMTPTSKGPRSHGIHIDERVPTPELVRLNLEHDILQDSRVLTPSPASRQHDLQEDERVESSVQSQQPRLHSIRSDAQVSEPGSQAREHGIQSDDVVASSATKRPKDHSLSADKKVSNRAYQLLESFLEQDRKSAGKGAK</sequence>
<name>A0AA39WQK1_9PEZI</name>
<dbReference type="EMBL" id="JAULSU010000004">
    <property type="protein sequence ID" value="KAK0619766.1"/>
    <property type="molecule type" value="Genomic_DNA"/>
</dbReference>